<organism evidence="2">
    <name type="scientific">uncultured Rubrobacteraceae bacterium</name>
    <dbReference type="NCBI Taxonomy" id="349277"/>
    <lineage>
        <taxon>Bacteria</taxon>
        <taxon>Bacillati</taxon>
        <taxon>Actinomycetota</taxon>
        <taxon>Rubrobacteria</taxon>
        <taxon>Rubrobacterales</taxon>
        <taxon>Rubrobacteraceae</taxon>
        <taxon>environmental samples</taxon>
    </lineage>
</organism>
<dbReference type="AlphaFoldDB" id="A0A6J4QGH7"/>
<proteinExistence type="predicted"/>
<feature type="compositionally biased region" description="Basic residues" evidence="1">
    <location>
        <begin position="19"/>
        <end position="34"/>
    </location>
</feature>
<feature type="non-terminal residue" evidence="2">
    <location>
        <position position="1"/>
    </location>
</feature>
<feature type="non-terminal residue" evidence="2">
    <location>
        <position position="45"/>
    </location>
</feature>
<accession>A0A6J4QGH7</accession>
<sequence length="45" mass="4897">EGAAPGDQPRPWGGYRAVPRGRVRGGRPLQRRAVHPPLVRESAVL</sequence>
<protein>
    <submittedName>
        <fullName evidence="2">Uncharacterized protein</fullName>
    </submittedName>
</protein>
<gene>
    <name evidence="2" type="ORF">AVDCRST_MAG28-562</name>
</gene>
<name>A0A6J4QGH7_9ACTN</name>
<reference evidence="2" key="1">
    <citation type="submission" date="2020-02" db="EMBL/GenBank/DDBJ databases">
        <authorList>
            <person name="Meier V. D."/>
        </authorList>
    </citation>
    <scope>NUCLEOTIDE SEQUENCE</scope>
    <source>
        <strain evidence="2">AVDCRST_MAG28</strain>
    </source>
</reference>
<dbReference type="EMBL" id="CADCVE010000014">
    <property type="protein sequence ID" value="CAA9442655.1"/>
    <property type="molecule type" value="Genomic_DNA"/>
</dbReference>
<feature type="region of interest" description="Disordered" evidence="1">
    <location>
        <begin position="1"/>
        <end position="45"/>
    </location>
</feature>
<evidence type="ECO:0000256" key="1">
    <source>
        <dbReference type="SAM" id="MobiDB-lite"/>
    </source>
</evidence>
<evidence type="ECO:0000313" key="2">
    <source>
        <dbReference type="EMBL" id="CAA9442655.1"/>
    </source>
</evidence>